<dbReference type="Proteomes" id="UP000664360">
    <property type="component" value="Chromosome"/>
</dbReference>
<protein>
    <recommendedName>
        <fullName evidence="4">DUF1310 family protein</fullName>
    </recommendedName>
</protein>
<gene>
    <name evidence="2" type="ORF">DOK79_002452</name>
</gene>
<dbReference type="Pfam" id="PF07006">
    <property type="entry name" value="DUF1310"/>
    <property type="match status" value="1"/>
</dbReference>
<evidence type="ECO:0008006" key="4">
    <source>
        <dbReference type="Google" id="ProtNLM"/>
    </source>
</evidence>
<organism evidence="2 3">
    <name type="scientific">Candidatus Enterococcus mangumiae</name>
    <dbReference type="NCBI Taxonomy" id="2230878"/>
    <lineage>
        <taxon>Bacteria</taxon>
        <taxon>Bacillati</taxon>
        <taxon>Bacillota</taxon>
        <taxon>Bacilli</taxon>
        <taxon>Lactobacillales</taxon>
        <taxon>Enterococcaceae</taxon>
        <taxon>Enterococcus</taxon>
    </lineage>
</organism>
<proteinExistence type="predicted"/>
<sequence>MKRKPIKKRQIVLIIAGICLLWIGGTMYMNHLKLEEEMIKIVESEEAKIVFEAGLKNIEPKALTSEGVIKSYKIDYESIKRNPMGGISVQLIINDNDELLAYNILNRYMINGQLGELENGGGGWSNALDKLLKEGMDDSEEY</sequence>
<evidence type="ECO:0000256" key="1">
    <source>
        <dbReference type="SAM" id="Phobius"/>
    </source>
</evidence>
<dbReference type="RefSeq" id="WP_206857825.1">
    <property type="nucleotide sequence ID" value="NZ_CP147250.1"/>
</dbReference>
<keyword evidence="1" id="KW-0812">Transmembrane</keyword>
<keyword evidence="1" id="KW-1133">Transmembrane helix</keyword>
<dbReference type="InterPro" id="IPR010738">
    <property type="entry name" value="DUF1310"/>
</dbReference>
<keyword evidence="1" id="KW-0472">Membrane</keyword>
<dbReference type="EMBL" id="CP147250">
    <property type="protein sequence ID" value="WYJ80868.1"/>
    <property type="molecule type" value="Genomic_DNA"/>
</dbReference>
<name>A0ABZ2SZ14_9ENTE</name>
<reference evidence="2 3" key="1">
    <citation type="submission" date="2024-03" db="EMBL/GenBank/DDBJ databases">
        <title>The Genome Sequence of Enterococcus sp. DIV1094.</title>
        <authorList>
            <consortium name="The Broad Institute Genomics Platform"/>
            <consortium name="The Broad Institute Microbial Omics Core"/>
            <consortium name="The Broad Institute Genomic Center for Infectious Diseases"/>
            <person name="Earl A."/>
            <person name="Manson A."/>
            <person name="Gilmore M."/>
            <person name="Schwartman J."/>
            <person name="Shea T."/>
            <person name="Abouelleil A."/>
            <person name="Cao P."/>
            <person name="Chapman S."/>
            <person name="Cusick C."/>
            <person name="Young S."/>
            <person name="Neafsey D."/>
            <person name="Nusbaum C."/>
            <person name="Birren B."/>
        </authorList>
    </citation>
    <scope>NUCLEOTIDE SEQUENCE [LARGE SCALE GENOMIC DNA]</scope>
    <source>
        <strain evidence="2 3">DIV1094</strain>
    </source>
</reference>
<accession>A0ABZ2SZ14</accession>
<keyword evidence="3" id="KW-1185">Reference proteome</keyword>
<feature type="transmembrane region" description="Helical" evidence="1">
    <location>
        <begin position="12"/>
        <end position="29"/>
    </location>
</feature>
<evidence type="ECO:0000313" key="3">
    <source>
        <dbReference type="Proteomes" id="UP000664360"/>
    </source>
</evidence>
<evidence type="ECO:0000313" key="2">
    <source>
        <dbReference type="EMBL" id="WYJ80868.1"/>
    </source>
</evidence>